<comment type="caution">
    <text evidence="2">The sequence shown here is derived from an EMBL/GenBank/DDBJ whole genome shotgun (WGS) entry which is preliminary data.</text>
</comment>
<dbReference type="AlphaFoldDB" id="A0AAV0DVJ9"/>
<organism evidence="2 3">
    <name type="scientific">Cuscuta epithymum</name>
    <dbReference type="NCBI Taxonomy" id="186058"/>
    <lineage>
        <taxon>Eukaryota</taxon>
        <taxon>Viridiplantae</taxon>
        <taxon>Streptophyta</taxon>
        <taxon>Embryophyta</taxon>
        <taxon>Tracheophyta</taxon>
        <taxon>Spermatophyta</taxon>
        <taxon>Magnoliopsida</taxon>
        <taxon>eudicotyledons</taxon>
        <taxon>Gunneridae</taxon>
        <taxon>Pentapetalae</taxon>
        <taxon>asterids</taxon>
        <taxon>lamiids</taxon>
        <taxon>Solanales</taxon>
        <taxon>Convolvulaceae</taxon>
        <taxon>Cuscuteae</taxon>
        <taxon>Cuscuta</taxon>
        <taxon>Cuscuta subgen. Cuscuta</taxon>
    </lineage>
</organism>
<dbReference type="Proteomes" id="UP001152523">
    <property type="component" value="Unassembled WGS sequence"/>
</dbReference>
<evidence type="ECO:0000256" key="1">
    <source>
        <dbReference type="SAM" id="MobiDB-lite"/>
    </source>
</evidence>
<reference evidence="2" key="1">
    <citation type="submission" date="2022-07" db="EMBL/GenBank/DDBJ databases">
        <authorList>
            <person name="Macas J."/>
            <person name="Novak P."/>
            <person name="Neumann P."/>
        </authorList>
    </citation>
    <scope>NUCLEOTIDE SEQUENCE</scope>
</reference>
<keyword evidence="3" id="KW-1185">Reference proteome</keyword>
<accession>A0AAV0DVJ9</accession>
<feature type="compositionally biased region" description="Low complexity" evidence="1">
    <location>
        <begin position="99"/>
        <end position="116"/>
    </location>
</feature>
<feature type="region of interest" description="Disordered" evidence="1">
    <location>
        <begin position="99"/>
        <end position="131"/>
    </location>
</feature>
<protein>
    <submittedName>
        <fullName evidence="2">Uncharacterized protein</fullName>
    </submittedName>
</protein>
<name>A0AAV0DVJ9_9ASTE</name>
<evidence type="ECO:0000313" key="2">
    <source>
        <dbReference type="EMBL" id="CAH9110753.1"/>
    </source>
</evidence>
<gene>
    <name evidence="2" type="ORF">CEPIT_LOCUS19274</name>
</gene>
<evidence type="ECO:0000313" key="3">
    <source>
        <dbReference type="Proteomes" id="UP001152523"/>
    </source>
</evidence>
<sequence length="131" mass="13679">MGAILTFSSSGTFAALKYSSISHRKFSNSLALRSPPKVFGSGTLIFEEPTSALGTSPAARALFKITSFDFVASFSAERASSSFTRSALEASSALSRAHTGLSASSISPRTSTSAVSTPWSPADESRSSTWL</sequence>
<proteinExistence type="predicted"/>
<dbReference type="EMBL" id="CAMAPF010000177">
    <property type="protein sequence ID" value="CAH9110753.1"/>
    <property type="molecule type" value="Genomic_DNA"/>
</dbReference>